<protein>
    <submittedName>
        <fullName evidence="3">Response regulator</fullName>
    </submittedName>
</protein>
<reference evidence="3 4" key="1">
    <citation type="submission" date="2018-11" db="EMBL/GenBank/DDBJ databases">
        <title>Mesobaculum littorinae gen. nov., sp. nov., isolated from Littorina scabra that represents a novel genus of the order Rhodobacteraceae.</title>
        <authorList>
            <person name="Li F."/>
        </authorList>
    </citation>
    <scope>NUCLEOTIDE SEQUENCE [LARGE SCALE GENOMIC DNA]</scope>
    <source>
        <strain evidence="3 4">M0103</strain>
    </source>
</reference>
<dbReference type="Gene3D" id="3.40.50.2300">
    <property type="match status" value="1"/>
</dbReference>
<dbReference type="Pfam" id="PF00072">
    <property type="entry name" value="Response_reg"/>
    <property type="match status" value="1"/>
</dbReference>
<dbReference type="GO" id="GO:0000160">
    <property type="term" value="P:phosphorelay signal transduction system"/>
    <property type="evidence" value="ECO:0007669"/>
    <property type="project" value="InterPro"/>
</dbReference>
<evidence type="ECO:0000313" key="3">
    <source>
        <dbReference type="EMBL" id="RVV99335.1"/>
    </source>
</evidence>
<proteinExistence type="predicted"/>
<keyword evidence="1" id="KW-0597">Phosphoprotein</keyword>
<feature type="domain" description="Response regulatory" evidence="2">
    <location>
        <begin position="48"/>
        <end position="158"/>
    </location>
</feature>
<dbReference type="InterPro" id="IPR001789">
    <property type="entry name" value="Sig_transdc_resp-reg_receiver"/>
</dbReference>
<dbReference type="Proteomes" id="UP000285908">
    <property type="component" value="Unassembled WGS sequence"/>
</dbReference>
<dbReference type="PROSITE" id="PS50110">
    <property type="entry name" value="RESPONSE_REGULATORY"/>
    <property type="match status" value="1"/>
</dbReference>
<evidence type="ECO:0000259" key="2">
    <source>
        <dbReference type="PROSITE" id="PS50110"/>
    </source>
</evidence>
<evidence type="ECO:0000256" key="1">
    <source>
        <dbReference type="PROSITE-ProRule" id="PRU00169"/>
    </source>
</evidence>
<dbReference type="EMBL" id="RQXX01000001">
    <property type="protein sequence ID" value="RVV99335.1"/>
    <property type="molecule type" value="Genomic_DNA"/>
</dbReference>
<organism evidence="3 4">
    <name type="scientific">Mesobaculum littorinae</name>
    <dbReference type="NCBI Taxonomy" id="2486419"/>
    <lineage>
        <taxon>Bacteria</taxon>
        <taxon>Pseudomonadati</taxon>
        <taxon>Pseudomonadota</taxon>
        <taxon>Alphaproteobacteria</taxon>
        <taxon>Rhodobacterales</taxon>
        <taxon>Roseobacteraceae</taxon>
        <taxon>Mesobaculum</taxon>
    </lineage>
</organism>
<keyword evidence="4" id="KW-1185">Reference proteome</keyword>
<dbReference type="OrthoDB" id="582170at2"/>
<dbReference type="SMART" id="SM00448">
    <property type="entry name" value="REC"/>
    <property type="match status" value="1"/>
</dbReference>
<comment type="caution">
    <text evidence="3">The sequence shown here is derived from an EMBL/GenBank/DDBJ whole genome shotgun (WGS) entry which is preliminary data.</text>
</comment>
<gene>
    <name evidence="3" type="ORF">EKE94_01170</name>
</gene>
<evidence type="ECO:0000313" key="4">
    <source>
        <dbReference type="Proteomes" id="UP000285908"/>
    </source>
</evidence>
<dbReference type="SUPFAM" id="SSF52172">
    <property type="entry name" value="CheY-like"/>
    <property type="match status" value="1"/>
</dbReference>
<dbReference type="AlphaFoldDB" id="A0A438AL47"/>
<name>A0A438AL47_9RHOB</name>
<feature type="modified residue" description="4-aspartylphosphate" evidence="1">
    <location>
        <position position="98"/>
    </location>
</feature>
<dbReference type="InterPro" id="IPR011006">
    <property type="entry name" value="CheY-like_superfamily"/>
</dbReference>
<accession>A0A438AL47</accession>
<sequence>MEPAPSRLVHTPCQLSPCRQYPKPCPCHMGPQPDPGRTIMRDPKMPYRVLVVEDEVLVGLDLMMQLEDAGFTCIGPAPTVASAMKLVATETPDFAVLDANLGGISPVAVAEDLRDRGVPFLYASGYDERYIRDNLPEAPLLQKPIQIPSLLAHINDRLAAV</sequence>